<evidence type="ECO:0000256" key="10">
    <source>
        <dbReference type="ARBA" id="ARBA00023317"/>
    </source>
</evidence>
<dbReference type="GO" id="GO:0006646">
    <property type="term" value="P:phosphatidylethanolamine biosynthetic process"/>
    <property type="evidence" value="ECO:0007669"/>
    <property type="project" value="UniProtKB-UniRule"/>
</dbReference>
<evidence type="ECO:0000256" key="8">
    <source>
        <dbReference type="ARBA" id="ARBA00023239"/>
    </source>
</evidence>
<dbReference type="GO" id="GO:0005886">
    <property type="term" value="C:plasma membrane"/>
    <property type="evidence" value="ECO:0007669"/>
    <property type="project" value="UniProtKB-SubCell"/>
</dbReference>
<comment type="pathway">
    <text evidence="11">Phospholipid metabolism; phosphatidylethanolamine biosynthesis; phosphatidylethanolamine from CDP-diacylglycerol: step 2/2.</text>
</comment>
<evidence type="ECO:0000256" key="4">
    <source>
        <dbReference type="ARBA" id="ARBA00023098"/>
    </source>
</evidence>
<dbReference type="HAMAP" id="MF_00664">
    <property type="entry name" value="PS_decarb_PSD_A"/>
    <property type="match status" value="1"/>
</dbReference>
<sequence length="270" mass="29268">MDRGRARDPRKVDAGPAGCHPPVRPRGPVSPKKTMTDLIETIRRTLVPIHKEGYPFILIGIVLTVLAGYFSQFFGWIFLILTLWVCYFFRDPERVTPVADGLVVSPADGRVNLIATVLPPPELDLPQVPTLRVSVFMNVFDCHVNRVPVSGRIGQIHYTPGLFLNAELDKASDDNERNGMVIETTHGGAPKRVGVVQIAGLVARRIVGFVSAGDVLGVGERFGLIRFGSRVDVYLPAGTTVLVGLGQKAVAGETVLADLGGGPDRVFKRI</sequence>
<dbReference type="Proteomes" id="UP000198704">
    <property type="component" value="Unassembled WGS sequence"/>
</dbReference>
<keyword evidence="13" id="KW-0812">Transmembrane</keyword>
<keyword evidence="9 11" id="KW-1208">Phospholipid metabolism</keyword>
<gene>
    <name evidence="11" type="primary">psd</name>
    <name evidence="14" type="ORF">SAMN05216360_108286</name>
</gene>
<dbReference type="EMBL" id="FNHS01000008">
    <property type="protein sequence ID" value="SDN48757.1"/>
    <property type="molecule type" value="Genomic_DNA"/>
</dbReference>
<dbReference type="NCBIfam" id="NF003679">
    <property type="entry name" value="PRK05305.1-3"/>
    <property type="match status" value="1"/>
</dbReference>
<feature type="chain" id="PRO_5023298861" description="Phosphatidylserine decarboxylase alpha chain" evidence="11">
    <location>
        <begin position="229"/>
        <end position="270"/>
    </location>
</feature>
<feature type="region of interest" description="Disordered" evidence="12">
    <location>
        <begin position="1"/>
        <end position="34"/>
    </location>
</feature>
<comment type="subcellular location">
    <subcellularLocation>
        <location evidence="11">Cell membrane</location>
        <topology evidence="11">Peripheral membrane protein</topology>
    </subcellularLocation>
</comment>
<dbReference type="STRING" id="582672.SAMN05216360_108286"/>
<evidence type="ECO:0000256" key="9">
    <source>
        <dbReference type="ARBA" id="ARBA00023264"/>
    </source>
</evidence>
<feature type="transmembrane region" description="Helical" evidence="13">
    <location>
        <begin position="53"/>
        <end position="85"/>
    </location>
</feature>
<protein>
    <recommendedName>
        <fullName evidence="11">Phosphatidylserine decarboxylase proenzyme</fullName>
        <ecNumber evidence="11">4.1.1.65</ecNumber>
    </recommendedName>
    <component>
        <recommendedName>
            <fullName evidence="11">Phosphatidylserine decarboxylase alpha chain</fullName>
        </recommendedName>
    </component>
    <component>
        <recommendedName>
            <fullName evidence="11">Phosphatidylserine decarboxylase beta chain</fullName>
        </recommendedName>
    </component>
</protein>
<evidence type="ECO:0000256" key="1">
    <source>
        <dbReference type="ARBA" id="ARBA00022475"/>
    </source>
</evidence>
<keyword evidence="13" id="KW-1133">Transmembrane helix</keyword>
<comment type="PTM">
    <text evidence="11">Is synthesized initially as an inactive proenzyme. Formation of the active enzyme involves a self-maturation process in which the active site pyruvoyl group is generated from an internal serine residue via an autocatalytic post-translational modification. Two non-identical subunits are generated from the proenzyme in this reaction, and the pyruvate is formed at the N-terminus of the alpha chain, which is derived from the carboxyl end of the proenzyme. The post-translation cleavage follows an unusual pathway, termed non-hydrolytic serinolysis, in which the side chain hydroxyl group of the serine supplies its oxygen atom to form the C-terminus of the beta chain, while the remainder of the serine residue undergoes an oxidative deamination to produce ammonia and the pyruvoyl prosthetic group on the alpha chain.</text>
</comment>
<keyword evidence="2 11" id="KW-0444">Lipid biosynthesis</keyword>
<feature type="site" description="Cleavage (non-hydrolytic); by autocatalysis" evidence="11">
    <location>
        <begin position="228"/>
        <end position="229"/>
    </location>
</feature>
<comment type="similarity">
    <text evidence="11">Belongs to the phosphatidylserine decarboxylase family. PSD-A subfamily.</text>
</comment>
<keyword evidence="4 11" id="KW-0443">Lipid metabolism</keyword>
<keyword evidence="10 11" id="KW-0670">Pyruvate</keyword>
<feature type="active site" description="Schiff-base intermediate with substrate; via pyruvic acid" evidence="11">
    <location>
        <position position="229"/>
    </location>
</feature>
<dbReference type="UniPathway" id="UPA00558">
    <property type="reaction ID" value="UER00616"/>
</dbReference>
<feature type="chain" id="PRO_5023298860" description="Phosphatidylserine decarboxylase beta chain" evidence="11">
    <location>
        <begin position="1"/>
        <end position="228"/>
    </location>
</feature>
<evidence type="ECO:0000256" key="7">
    <source>
        <dbReference type="ARBA" id="ARBA00023209"/>
    </source>
</evidence>
<accession>A0A1H0BT44</accession>
<comment type="function">
    <text evidence="11">Catalyzes the formation of phosphatidylethanolamine (PtdEtn) from phosphatidylserine (PtdSer).</text>
</comment>
<dbReference type="InterPro" id="IPR033175">
    <property type="entry name" value="PSD-A"/>
</dbReference>
<evidence type="ECO:0000256" key="2">
    <source>
        <dbReference type="ARBA" id="ARBA00022516"/>
    </source>
</evidence>
<name>A0A1H0BT44_9HYPH</name>
<reference evidence="15" key="1">
    <citation type="submission" date="2016-10" db="EMBL/GenBank/DDBJ databases">
        <authorList>
            <person name="Varghese N."/>
            <person name="Submissions S."/>
        </authorList>
    </citation>
    <scope>NUCLEOTIDE SEQUENCE [LARGE SCALE GENOMIC DNA]</scope>
    <source>
        <strain evidence="15">BL47</strain>
    </source>
</reference>
<evidence type="ECO:0000256" key="6">
    <source>
        <dbReference type="ARBA" id="ARBA00023145"/>
    </source>
</evidence>
<dbReference type="PANTHER" id="PTHR35809">
    <property type="entry name" value="ARCHAETIDYLSERINE DECARBOXYLASE PROENZYME-RELATED"/>
    <property type="match status" value="1"/>
</dbReference>
<dbReference type="EC" id="4.1.1.65" evidence="11"/>
<dbReference type="NCBIfam" id="NF003677">
    <property type="entry name" value="PRK05305.1-1"/>
    <property type="match status" value="1"/>
</dbReference>
<comment type="subunit">
    <text evidence="11">Heterodimer of a large membrane-associated beta subunit and a small pyruvoyl-containing alpha subunit.</text>
</comment>
<keyword evidence="3 11" id="KW-0210">Decarboxylase</keyword>
<dbReference type="GO" id="GO:0004609">
    <property type="term" value="F:phosphatidylserine decarboxylase activity"/>
    <property type="evidence" value="ECO:0007669"/>
    <property type="project" value="UniProtKB-UniRule"/>
</dbReference>
<evidence type="ECO:0000313" key="15">
    <source>
        <dbReference type="Proteomes" id="UP000198704"/>
    </source>
</evidence>
<evidence type="ECO:0000256" key="11">
    <source>
        <dbReference type="HAMAP-Rule" id="MF_00664"/>
    </source>
</evidence>
<proteinExistence type="inferred from homology"/>
<keyword evidence="5 11" id="KW-0472">Membrane</keyword>
<dbReference type="AlphaFoldDB" id="A0A1H0BT44"/>
<organism evidence="14 15">
    <name type="scientific">Methylobacterium phyllostachyos</name>
    <dbReference type="NCBI Taxonomy" id="582672"/>
    <lineage>
        <taxon>Bacteria</taxon>
        <taxon>Pseudomonadati</taxon>
        <taxon>Pseudomonadota</taxon>
        <taxon>Alphaproteobacteria</taxon>
        <taxon>Hyphomicrobiales</taxon>
        <taxon>Methylobacteriaceae</taxon>
        <taxon>Methylobacterium</taxon>
    </lineage>
</organism>
<keyword evidence="6 11" id="KW-0865">Zymogen</keyword>
<dbReference type="NCBIfam" id="NF003678">
    <property type="entry name" value="PRK05305.1-2"/>
    <property type="match status" value="1"/>
</dbReference>
<keyword evidence="7 11" id="KW-0594">Phospholipid biosynthesis</keyword>
<keyword evidence="15" id="KW-1185">Reference proteome</keyword>
<evidence type="ECO:0000256" key="12">
    <source>
        <dbReference type="SAM" id="MobiDB-lite"/>
    </source>
</evidence>
<evidence type="ECO:0000256" key="3">
    <source>
        <dbReference type="ARBA" id="ARBA00022793"/>
    </source>
</evidence>
<evidence type="ECO:0000256" key="5">
    <source>
        <dbReference type="ARBA" id="ARBA00023136"/>
    </source>
</evidence>
<comment type="catalytic activity">
    <reaction evidence="11">
        <text>a 1,2-diacyl-sn-glycero-3-phospho-L-serine + H(+) = a 1,2-diacyl-sn-glycero-3-phosphoethanolamine + CO2</text>
        <dbReference type="Rhea" id="RHEA:20828"/>
        <dbReference type="ChEBI" id="CHEBI:15378"/>
        <dbReference type="ChEBI" id="CHEBI:16526"/>
        <dbReference type="ChEBI" id="CHEBI:57262"/>
        <dbReference type="ChEBI" id="CHEBI:64612"/>
        <dbReference type="EC" id="4.1.1.65"/>
    </reaction>
</comment>
<feature type="modified residue" description="Pyruvic acid (Ser); by autocatalysis" evidence="11">
    <location>
        <position position="229"/>
    </location>
</feature>
<evidence type="ECO:0000256" key="13">
    <source>
        <dbReference type="SAM" id="Phobius"/>
    </source>
</evidence>
<dbReference type="Pfam" id="PF02666">
    <property type="entry name" value="PS_Dcarbxylase"/>
    <property type="match status" value="1"/>
</dbReference>
<dbReference type="PANTHER" id="PTHR35809:SF1">
    <property type="entry name" value="ARCHAETIDYLSERINE DECARBOXYLASE PROENZYME-RELATED"/>
    <property type="match status" value="1"/>
</dbReference>
<dbReference type="NCBIfam" id="NF003685">
    <property type="entry name" value="PRK05305.2-5"/>
    <property type="match status" value="1"/>
</dbReference>
<dbReference type="InterPro" id="IPR003817">
    <property type="entry name" value="PS_Dcarbxylase"/>
</dbReference>
<keyword evidence="8 11" id="KW-0456">Lyase</keyword>
<comment type="cofactor">
    <cofactor evidence="11">
        <name>pyruvate</name>
        <dbReference type="ChEBI" id="CHEBI:15361"/>
    </cofactor>
    <text evidence="11">Binds 1 pyruvoyl group covalently per subunit.</text>
</comment>
<evidence type="ECO:0000313" key="14">
    <source>
        <dbReference type="EMBL" id="SDN48757.1"/>
    </source>
</evidence>
<feature type="compositionally biased region" description="Basic and acidic residues" evidence="12">
    <location>
        <begin position="1"/>
        <end position="13"/>
    </location>
</feature>
<keyword evidence="1 11" id="KW-1003">Cell membrane</keyword>